<accession>A0A2G3DS33</accession>
<dbReference type="Proteomes" id="UP000225889">
    <property type="component" value="Unassembled WGS sequence"/>
</dbReference>
<comment type="caution">
    <text evidence="1">The sequence shown here is derived from an EMBL/GenBank/DDBJ whole genome shotgun (WGS) entry which is preliminary data.</text>
</comment>
<feature type="non-terminal residue" evidence="1">
    <location>
        <position position="1"/>
    </location>
</feature>
<reference evidence="1 2" key="1">
    <citation type="submission" date="2017-10" db="EMBL/GenBank/DDBJ databases">
        <title>Resolving the taxonomy of Roseburia spp., Eubacterium rectale and Agathobacter spp. through phylogenomic analysis.</title>
        <authorList>
            <person name="Sheridan P.O."/>
            <person name="Walker A.W."/>
            <person name="Duncan S.H."/>
            <person name="Scott K.P."/>
            <person name="Toole P.W.O."/>
            <person name="Luis P."/>
            <person name="Flint H.J."/>
        </authorList>
    </citation>
    <scope>NUCLEOTIDE SEQUENCE [LARGE SCALE GENOMIC DNA]</scope>
    <source>
        <strain evidence="1 2">JK626</strain>
    </source>
</reference>
<feature type="non-terminal residue" evidence="1">
    <location>
        <position position="468"/>
    </location>
</feature>
<dbReference type="AlphaFoldDB" id="A0A2G3DS33"/>
<name>A0A2G3DS33_9FIRM</name>
<dbReference type="RefSeq" id="WP_189270159.1">
    <property type="nucleotide sequence ID" value="NZ_PDYF01000068.1"/>
</dbReference>
<reference evidence="1 2" key="2">
    <citation type="submission" date="2017-10" db="EMBL/GenBank/DDBJ databases">
        <authorList>
            <person name="Banno H."/>
            <person name="Chua N.-H."/>
        </authorList>
    </citation>
    <scope>NUCLEOTIDE SEQUENCE [LARGE SCALE GENOMIC DNA]</scope>
    <source>
        <strain evidence="1 2">JK626</strain>
    </source>
</reference>
<evidence type="ECO:0000313" key="1">
    <source>
        <dbReference type="EMBL" id="PHU33848.1"/>
    </source>
</evidence>
<evidence type="ECO:0000313" key="2">
    <source>
        <dbReference type="Proteomes" id="UP000225889"/>
    </source>
</evidence>
<proteinExistence type="predicted"/>
<protein>
    <submittedName>
        <fullName evidence="1">Uncharacterized protein</fullName>
    </submittedName>
</protein>
<dbReference type="EMBL" id="PDYF01000068">
    <property type="protein sequence ID" value="PHU33848.1"/>
    <property type="molecule type" value="Genomic_DNA"/>
</dbReference>
<organism evidence="1 2">
    <name type="scientific">Pseudobutyrivibrio ruminis</name>
    <dbReference type="NCBI Taxonomy" id="46206"/>
    <lineage>
        <taxon>Bacteria</taxon>
        <taxon>Bacillati</taxon>
        <taxon>Bacillota</taxon>
        <taxon>Clostridia</taxon>
        <taxon>Lachnospirales</taxon>
        <taxon>Lachnospiraceae</taxon>
        <taxon>Pseudobutyrivibrio</taxon>
    </lineage>
</organism>
<sequence length="468" mass="51231">PESQAAQYIDDIDKFEEVYLAEKAEATINSDVCTWRVMDIVIMVDWYNKALEEGDTETLEKFYNALNESELVSTNNKGIPTKLDGKNFDQYVAYMQPEKTYLLMIFDAGMGYGETEGFQQLYTLSQSTVICEVPTGTEAPKFGVKVGEIPQGLVVNWGATYKEEGILSNYQGVIFNQDGLSYDQKYDLIEEEEKVEDYRKNLKIVKDATRVAELEKKCIFADENSSAAQYHEGLKAENDDSGRYRYINDINYQAEAACSYAVSGYSTYIDDALGFMTEEQIRNYNYLYYNDSINGTDYADEYIDLLIPSLRQKAAAAQYEGIKDSTVLKAVYEVGIGFDSISTGIENVFGLNDDRDGVAMNTTYEYLDGMIMSSAKTKGEMYLYTGSKVVGAAIPGVGVTVATGGAGAVGLLAGAVGTGALYGVSAGGNSKAQAERDGYTESQAIKYGTITGIEQGVKASAMYAVGSS</sequence>
<gene>
    <name evidence="1" type="ORF">CSX01_13145</name>
</gene>